<dbReference type="RefSeq" id="WP_208057623.1">
    <property type="nucleotide sequence ID" value="NZ_JAGDYP010000001.1"/>
</dbReference>
<feature type="region of interest" description="Disordered" evidence="1">
    <location>
        <begin position="57"/>
        <end position="113"/>
    </location>
</feature>
<protein>
    <submittedName>
        <fullName evidence="3">Uncharacterized protein</fullName>
    </submittedName>
</protein>
<keyword evidence="4" id="KW-1185">Reference proteome</keyword>
<feature type="chain" id="PRO_5045561819" evidence="2">
    <location>
        <begin position="21"/>
        <end position="191"/>
    </location>
</feature>
<gene>
    <name evidence="3" type="ORF">J4N46_01285</name>
</gene>
<feature type="signal peptide" evidence="2">
    <location>
        <begin position="1"/>
        <end position="20"/>
    </location>
</feature>
<accession>A0ABS3PUU5</accession>
<dbReference type="EMBL" id="JAGDYP010000001">
    <property type="protein sequence ID" value="MBO1883095.1"/>
    <property type="molecule type" value="Genomic_DNA"/>
</dbReference>
<name>A0ABS3PUU5_9FLAO</name>
<evidence type="ECO:0000256" key="1">
    <source>
        <dbReference type="SAM" id="MobiDB-lite"/>
    </source>
</evidence>
<evidence type="ECO:0000313" key="4">
    <source>
        <dbReference type="Proteomes" id="UP000681610"/>
    </source>
</evidence>
<organism evidence="3 4">
    <name type="scientific">Capnocytophaga bilenii</name>
    <dbReference type="NCBI Taxonomy" id="2819369"/>
    <lineage>
        <taxon>Bacteria</taxon>
        <taxon>Pseudomonadati</taxon>
        <taxon>Bacteroidota</taxon>
        <taxon>Flavobacteriia</taxon>
        <taxon>Flavobacteriales</taxon>
        <taxon>Flavobacteriaceae</taxon>
        <taxon>Capnocytophaga</taxon>
    </lineage>
</organism>
<evidence type="ECO:0000313" key="3">
    <source>
        <dbReference type="EMBL" id="MBO1883095.1"/>
    </source>
</evidence>
<keyword evidence="2" id="KW-0732">Signal</keyword>
<dbReference type="Proteomes" id="UP000681610">
    <property type="component" value="Unassembled WGS sequence"/>
</dbReference>
<proteinExistence type="predicted"/>
<dbReference type="PROSITE" id="PS51257">
    <property type="entry name" value="PROKAR_LIPOPROTEIN"/>
    <property type="match status" value="1"/>
</dbReference>
<reference evidence="3 4" key="1">
    <citation type="submission" date="2021-03" db="EMBL/GenBank/DDBJ databases">
        <title>Isolation and description of Capnocytophaga bilenii sp. nov., a novel Capnocytophaga species, isolated from a gingivitis subject.</title>
        <authorList>
            <person name="Antezack A."/>
            <person name="Monnet-Corti V."/>
            <person name="La Scola B."/>
        </authorList>
    </citation>
    <scope>NUCLEOTIDE SEQUENCE [LARGE SCALE GENOMIC DNA]</scope>
    <source>
        <strain evidence="3 4">Marseille-Q4570</strain>
    </source>
</reference>
<feature type="compositionally biased region" description="Gly residues" evidence="1">
    <location>
        <begin position="64"/>
        <end position="75"/>
    </location>
</feature>
<evidence type="ECO:0000256" key="2">
    <source>
        <dbReference type="SAM" id="SignalP"/>
    </source>
</evidence>
<sequence length="191" mass="19604">MKRFFKYVSFVAISIALATACEKVDESALPNIPLKLSTDDGSEKAVVLTLEKGKVFPEAKQDSGKGGNNQGGGKGNKQSGDKGNNQGGGKGNKQSGDKGNNQGGGKGKKDAAPTSITIISGSSDYSIKSLNEAVATVSLKNMSVVIKAIEVGTTTVVVTDNYTKQTKEIGVKVTTPKQGGNHSGGKGGKKN</sequence>
<comment type="caution">
    <text evidence="3">The sequence shown here is derived from an EMBL/GenBank/DDBJ whole genome shotgun (WGS) entry which is preliminary data.</text>
</comment>